<keyword evidence="2" id="KW-1185">Reference proteome</keyword>
<comment type="caution">
    <text evidence="1">The sequence shown here is derived from an EMBL/GenBank/DDBJ whole genome shotgun (WGS) entry which is preliminary data.</text>
</comment>
<protein>
    <submittedName>
        <fullName evidence="1">Uncharacterized protein</fullName>
    </submittedName>
</protein>
<accession>A0AA88RHN9</accession>
<organism evidence="1 2">
    <name type="scientific">Escallonia rubra</name>
    <dbReference type="NCBI Taxonomy" id="112253"/>
    <lineage>
        <taxon>Eukaryota</taxon>
        <taxon>Viridiplantae</taxon>
        <taxon>Streptophyta</taxon>
        <taxon>Embryophyta</taxon>
        <taxon>Tracheophyta</taxon>
        <taxon>Spermatophyta</taxon>
        <taxon>Magnoliopsida</taxon>
        <taxon>eudicotyledons</taxon>
        <taxon>Gunneridae</taxon>
        <taxon>Pentapetalae</taxon>
        <taxon>asterids</taxon>
        <taxon>campanulids</taxon>
        <taxon>Escalloniales</taxon>
        <taxon>Escalloniaceae</taxon>
        <taxon>Escallonia</taxon>
    </lineage>
</organism>
<dbReference type="AlphaFoldDB" id="A0AA88RHN9"/>
<sequence length="68" mass="6796">GKLLRSFSGDKVGGISPGIVVHGIGQVIGKNPNMENMASLPFLSSFTLSSANASGSSARPNGSKLPPG</sequence>
<evidence type="ECO:0000313" key="2">
    <source>
        <dbReference type="Proteomes" id="UP001187471"/>
    </source>
</evidence>
<proteinExistence type="predicted"/>
<reference evidence="1" key="1">
    <citation type="submission" date="2022-12" db="EMBL/GenBank/DDBJ databases">
        <title>Draft genome assemblies for two species of Escallonia (Escalloniales).</title>
        <authorList>
            <person name="Chanderbali A."/>
            <person name="Dervinis C."/>
            <person name="Anghel I."/>
            <person name="Soltis D."/>
            <person name="Soltis P."/>
            <person name="Zapata F."/>
        </authorList>
    </citation>
    <scope>NUCLEOTIDE SEQUENCE</scope>
    <source>
        <strain evidence="1">UCBG92.1500</strain>
        <tissue evidence="1">Leaf</tissue>
    </source>
</reference>
<name>A0AA88RHN9_9ASTE</name>
<dbReference type="EMBL" id="JAVXUO010001124">
    <property type="protein sequence ID" value="KAK2985764.1"/>
    <property type="molecule type" value="Genomic_DNA"/>
</dbReference>
<dbReference type="Proteomes" id="UP001187471">
    <property type="component" value="Unassembled WGS sequence"/>
</dbReference>
<evidence type="ECO:0000313" key="1">
    <source>
        <dbReference type="EMBL" id="KAK2985764.1"/>
    </source>
</evidence>
<feature type="non-terminal residue" evidence="1">
    <location>
        <position position="1"/>
    </location>
</feature>
<gene>
    <name evidence="1" type="ORF">RJ640_025772</name>
</gene>